<comment type="caution">
    <text evidence="1">The sequence shown here is derived from an EMBL/GenBank/DDBJ whole genome shotgun (WGS) entry which is preliminary data.</text>
</comment>
<dbReference type="EMBL" id="JAOQIO010000074">
    <property type="protein sequence ID" value="MCU6793989.1"/>
    <property type="molecule type" value="Genomic_DNA"/>
</dbReference>
<gene>
    <name evidence="1" type="ORF">OB236_17950</name>
</gene>
<proteinExistence type="predicted"/>
<reference evidence="1 2" key="1">
    <citation type="submission" date="2022-09" db="EMBL/GenBank/DDBJ databases">
        <authorList>
            <person name="Han X.L."/>
            <person name="Wang Q."/>
            <person name="Lu T."/>
        </authorList>
    </citation>
    <scope>NUCLEOTIDE SEQUENCE [LARGE SCALE GENOMIC DNA]</scope>
    <source>
        <strain evidence="1 2">WQ 127069</strain>
    </source>
</reference>
<protein>
    <submittedName>
        <fullName evidence="1">Uncharacterized protein</fullName>
    </submittedName>
</protein>
<dbReference type="SUPFAM" id="SSF53187">
    <property type="entry name" value="Zn-dependent exopeptidases"/>
    <property type="match status" value="1"/>
</dbReference>
<sequence>MYWIDLIGRTAGANPQLPVIMLGPHIDTQPYAGKYDDIVGVIGEIETVQTMFERGE</sequence>
<dbReference type="Gene3D" id="3.40.630.10">
    <property type="entry name" value="Zn peptidases"/>
    <property type="match status" value="1"/>
</dbReference>
<dbReference type="RefSeq" id="WP_262685218.1">
    <property type="nucleotide sequence ID" value="NZ_JAOQIO010000074.1"/>
</dbReference>
<organism evidence="1 2">
    <name type="scientific">Paenibacillus baimaensis</name>
    <dbReference type="NCBI Taxonomy" id="2982185"/>
    <lineage>
        <taxon>Bacteria</taxon>
        <taxon>Bacillati</taxon>
        <taxon>Bacillota</taxon>
        <taxon>Bacilli</taxon>
        <taxon>Bacillales</taxon>
        <taxon>Paenibacillaceae</taxon>
        <taxon>Paenibacillus</taxon>
    </lineage>
</organism>
<keyword evidence="2" id="KW-1185">Reference proteome</keyword>
<evidence type="ECO:0000313" key="2">
    <source>
        <dbReference type="Proteomes" id="UP001652445"/>
    </source>
</evidence>
<dbReference type="Proteomes" id="UP001652445">
    <property type="component" value="Unassembled WGS sequence"/>
</dbReference>
<accession>A0ABT2UK03</accession>
<name>A0ABT2UK03_9BACL</name>
<evidence type="ECO:0000313" key="1">
    <source>
        <dbReference type="EMBL" id="MCU6793989.1"/>
    </source>
</evidence>